<evidence type="ECO:0000256" key="3">
    <source>
        <dbReference type="ARBA" id="ARBA00022448"/>
    </source>
</evidence>
<evidence type="ECO:0000256" key="11">
    <source>
        <dbReference type="ARBA" id="ARBA00029691"/>
    </source>
</evidence>
<evidence type="ECO:0000256" key="2">
    <source>
        <dbReference type="ARBA" id="ARBA00005443"/>
    </source>
</evidence>
<keyword evidence="5 14" id="KW-0653">Protein transport</keyword>
<evidence type="ECO:0000256" key="7">
    <source>
        <dbReference type="ARBA" id="ARBA00023010"/>
    </source>
</evidence>
<evidence type="ECO:0000259" key="19">
    <source>
        <dbReference type="Pfam" id="PF23020"/>
    </source>
</evidence>
<evidence type="ECO:0000256" key="16">
    <source>
        <dbReference type="SAM" id="Phobius"/>
    </source>
</evidence>
<feature type="domain" description="Peroxisomal membrane protein PEX14 central plants" evidence="19">
    <location>
        <begin position="152"/>
        <end position="270"/>
    </location>
</feature>
<keyword evidence="21" id="KW-1185">Reference proteome</keyword>
<comment type="function">
    <text evidence="12 14">Component of the PEX13-PEX14 docking complex, a translocon channel that specifically mediates the import of peroxisomal cargo proteins bound to PEX5 receptor. The PEX13-PEX14 docking complex forms a large import pore which can be opened to a diameter of about 9 nm. Mechanistically, PEX5 receptor along with cargo proteins associates with the PEX14 subunit of the PEX13-PEX14 docking complex in the cytosol, leading to the insertion of the receptor into the organelle membrane with the concomitant translocation of the cargo into the peroxisome matrix.</text>
</comment>
<dbReference type="PANTHER" id="PTHR23058">
    <property type="entry name" value="PEROXISOMAL MEMBRANE PROTEIN PEX14"/>
    <property type="match status" value="1"/>
</dbReference>
<dbReference type="Pfam" id="PF17733">
    <property type="entry name" value="KPWE_dom"/>
    <property type="match status" value="1"/>
</dbReference>
<evidence type="ECO:0000256" key="6">
    <source>
        <dbReference type="ARBA" id="ARBA00022989"/>
    </source>
</evidence>
<keyword evidence="7" id="KW-0811">Translocation</keyword>
<feature type="transmembrane region" description="Helical" evidence="16">
    <location>
        <begin position="158"/>
        <end position="176"/>
    </location>
</feature>
<evidence type="ECO:0000313" key="20">
    <source>
        <dbReference type="EMBL" id="KAJ7945872.1"/>
    </source>
</evidence>
<dbReference type="AlphaFoldDB" id="A0AAD7KUA6"/>
<organism evidence="20 21">
    <name type="scientific">Quillaja saponaria</name>
    <name type="common">Soap bark tree</name>
    <dbReference type="NCBI Taxonomy" id="32244"/>
    <lineage>
        <taxon>Eukaryota</taxon>
        <taxon>Viridiplantae</taxon>
        <taxon>Streptophyta</taxon>
        <taxon>Embryophyta</taxon>
        <taxon>Tracheophyta</taxon>
        <taxon>Spermatophyta</taxon>
        <taxon>Magnoliopsida</taxon>
        <taxon>eudicotyledons</taxon>
        <taxon>Gunneridae</taxon>
        <taxon>Pentapetalae</taxon>
        <taxon>rosids</taxon>
        <taxon>fabids</taxon>
        <taxon>Fabales</taxon>
        <taxon>Quillajaceae</taxon>
        <taxon>Quillaja</taxon>
    </lineage>
</organism>
<feature type="region of interest" description="Disordered" evidence="15">
    <location>
        <begin position="271"/>
        <end position="328"/>
    </location>
</feature>
<evidence type="ECO:0000256" key="5">
    <source>
        <dbReference type="ARBA" id="ARBA00022927"/>
    </source>
</evidence>
<protein>
    <recommendedName>
        <fullName evidence="10 14">Peroxisomal membrane protein PEX14</fullName>
    </recommendedName>
    <alternativeName>
        <fullName evidence="11 14">Peroxin-14</fullName>
    </alternativeName>
</protein>
<dbReference type="FunFam" id="1.10.10.10:FF:000217">
    <property type="entry name" value="Peroxisomal membrane protein PEX14"/>
    <property type="match status" value="1"/>
</dbReference>
<name>A0AAD7KUA6_QUISA</name>
<feature type="domain" description="Peroxisomal membrane protein PEX14-like KPWE" evidence="18">
    <location>
        <begin position="325"/>
        <end position="373"/>
    </location>
</feature>
<dbReference type="Pfam" id="PF04695">
    <property type="entry name" value="Pex14_N"/>
    <property type="match status" value="1"/>
</dbReference>
<dbReference type="PANTHER" id="PTHR23058:SF0">
    <property type="entry name" value="PEROXISOMAL MEMBRANE PROTEIN PEX14"/>
    <property type="match status" value="1"/>
</dbReference>
<dbReference type="Proteomes" id="UP001163823">
    <property type="component" value="Chromosome 13"/>
</dbReference>
<dbReference type="GO" id="GO:1990429">
    <property type="term" value="C:peroxisomal importomer complex"/>
    <property type="evidence" value="ECO:0007669"/>
    <property type="project" value="TreeGrafter"/>
</dbReference>
<comment type="similarity">
    <text evidence="2 14">Belongs to the peroxin-14 family.</text>
</comment>
<evidence type="ECO:0000256" key="14">
    <source>
        <dbReference type="RuleBase" id="RU367032"/>
    </source>
</evidence>
<feature type="region of interest" description="Disordered" evidence="15">
    <location>
        <begin position="441"/>
        <end position="518"/>
    </location>
</feature>
<dbReference type="GO" id="GO:0005102">
    <property type="term" value="F:signaling receptor binding"/>
    <property type="evidence" value="ECO:0007669"/>
    <property type="project" value="TreeGrafter"/>
</dbReference>
<dbReference type="GO" id="GO:0005778">
    <property type="term" value="C:peroxisomal membrane"/>
    <property type="evidence" value="ECO:0007669"/>
    <property type="project" value="UniProtKB-SubCell"/>
</dbReference>
<dbReference type="EMBL" id="JARAOO010000013">
    <property type="protein sequence ID" value="KAJ7945872.1"/>
    <property type="molecule type" value="Genomic_DNA"/>
</dbReference>
<evidence type="ECO:0000256" key="13">
    <source>
        <dbReference type="ARBA" id="ARBA00064754"/>
    </source>
</evidence>
<feature type="region of interest" description="Disordered" evidence="15">
    <location>
        <begin position="1"/>
        <end position="56"/>
    </location>
</feature>
<evidence type="ECO:0000259" key="18">
    <source>
        <dbReference type="Pfam" id="PF17733"/>
    </source>
</evidence>
<feature type="region of interest" description="Disordered" evidence="15">
    <location>
        <begin position="344"/>
        <end position="368"/>
    </location>
</feature>
<evidence type="ECO:0000259" key="17">
    <source>
        <dbReference type="Pfam" id="PF04695"/>
    </source>
</evidence>
<dbReference type="KEGG" id="qsa:O6P43_030873"/>
<evidence type="ECO:0000256" key="10">
    <source>
        <dbReference type="ARBA" id="ARBA00029502"/>
    </source>
</evidence>
<evidence type="ECO:0000256" key="12">
    <source>
        <dbReference type="ARBA" id="ARBA00053920"/>
    </source>
</evidence>
<evidence type="ECO:0000256" key="15">
    <source>
        <dbReference type="SAM" id="MobiDB-lite"/>
    </source>
</evidence>
<feature type="compositionally biased region" description="Polar residues" evidence="15">
    <location>
        <begin position="476"/>
        <end position="487"/>
    </location>
</feature>
<accession>A0AAD7KUA6</accession>
<keyword evidence="8 14" id="KW-0472">Membrane</keyword>
<keyword evidence="9 14" id="KW-0576">Peroxisome</keyword>
<dbReference type="GO" id="GO:0016560">
    <property type="term" value="P:protein import into peroxisome matrix, docking"/>
    <property type="evidence" value="ECO:0007669"/>
    <property type="project" value="UniProtKB-UniRule"/>
</dbReference>
<feature type="compositionally biased region" description="Low complexity" evidence="15">
    <location>
        <begin position="310"/>
        <end position="322"/>
    </location>
</feature>
<feature type="compositionally biased region" description="Polar residues" evidence="15">
    <location>
        <begin position="18"/>
        <end position="31"/>
    </location>
</feature>
<dbReference type="InterPro" id="IPR040554">
    <property type="entry name" value="KPWE_PEX14_dom"/>
</dbReference>
<sequence>MATQSAAAPTAMDEKPQNGGTELVQPTNEYEQTAREEPAKPSETTSSFVNSEPMREDQVENAVKFLSHPKVRGSPIMYRRSFLEKKGLTKEEIDEAFRRVPDSPPIVQTATMNQDGQLKTSSNIRQPVQTLQPASPPPKGAATSLGTLSRYRFHWSHAILAVGLLAASGAGTVVLIKNSILPWLKSWIRKVVMEEEDAPVMKTDLKPTLAEETAAAAKAAAAAAVVVAKASQDLFSSINEETRYFKEFKNLLDIQVQETKSITNAIRRLEGKSSSTGRTLLSEQEDYRVTPTSSKQPIANGKVDYDLRSVKSSSSPASVEPSTAPPPKSYMEIMAMVQRGEKPSNIRDINDLPPNPNQQPSNPRLAPRTKPWEIGQTQNSSVQVLQPQVNGEGLNSKVQETTYQFDDDTSVPWWQRKNARTAQIDNEIEFNAAPYGARSSEQPVQRSWVPPQAPPVQMPEAAEAIRRPKPLVQKEQFPNDQSVAQPSDESDELQRITKLSESGGAIDATVVSSTVNSSEIQEIQEDKYVGN</sequence>
<comment type="subunit">
    <text evidence="13">Interacts with PEX13; forming the PEX13-PEX14 docking complex. Interacts with PEX5 (via WxxxF/Y motifs).</text>
</comment>
<feature type="domain" description="Peroxisome membrane anchor protein Pex14p N-terminal" evidence="17">
    <location>
        <begin position="55"/>
        <end position="99"/>
    </location>
</feature>
<dbReference type="InterPro" id="IPR025655">
    <property type="entry name" value="PEX14"/>
</dbReference>
<evidence type="ECO:0000313" key="21">
    <source>
        <dbReference type="Proteomes" id="UP001163823"/>
    </source>
</evidence>
<dbReference type="InterPro" id="IPR036388">
    <property type="entry name" value="WH-like_DNA-bd_sf"/>
</dbReference>
<evidence type="ECO:0000256" key="8">
    <source>
        <dbReference type="ARBA" id="ARBA00023136"/>
    </source>
</evidence>
<comment type="subcellular location">
    <subcellularLocation>
        <location evidence="1">Peroxisome membrane</location>
        <topology evidence="1">Single-pass membrane protein</topology>
    </subcellularLocation>
</comment>
<evidence type="ECO:0000256" key="1">
    <source>
        <dbReference type="ARBA" id="ARBA00004549"/>
    </source>
</evidence>
<reference evidence="20" key="1">
    <citation type="journal article" date="2023" name="Science">
        <title>Elucidation of the pathway for biosynthesis of saponin adjuvants from the soapbark tree.</title>
        <authorList>
            <person name="Reed J."/>
            <person name="Orme A."/>
            <person name="El-Demerdash A."/>
            <person name="Owen C."/>
            <person name="Martin L.B.B."/>
            <person name="Misra R.C."/>
            <person name="Kikuchi S."/>
            <person name="Rejzek M."/>
            <person name="Martin A.C."/>
            <person name="Harkess A."/>
            <person name="Leebens-Mack J."/>
            <person name="Louveau T."/>
            <person name="Stephenson M.J."/>
            <person name="Osbourn A."/>
        </authorList>
    </citation>
    <scope>NUCLEOTIDE SEQUENCE</scope>
    <source>
        <strain evidence="20">S10</strain>
    </source>
</reference>
<dbReference type="InterPro" id="IPR006785">
    <property type="entry name" value="Pex14_N"/>
</dbReference>
<proteinExistence type="inferred from homology"/>
<keyword evidence="6 16" id="KW-1133">Transmembrane helix</keyword>
<gene>
    <name evidence="20" type="ORF">O6P43_030873</name>
</gene>
<dbReference type="Pfam" id="PF23020">
    <property type="entry name" value="PEX14-like_2nd"/>
    <property type="match status" value="1"/>
</dbReference>
<dbReference type="InterPro" id="IPR054154">
    <property type="entry name" value="PEX14-like_M_plants"/>
</dbReference>
<comment type="caution">
    <text evidence="20">The sequence shown here is derived from an EMBL/GenBank/DDBJ whole genome shotgun (WGS) entry which is preliminary data.</text>
</comment>
<keyword evidence="3 14" id="KW-0813">Transport</keyword>
<keyword evidence="4 16" id="KW-0812">Transmembrane</keyword>
<dbReference type="Gene3D" id="1.10.10.10">
    <property type="entry name" value="Winged helix-like DNA-binding domain superfamily/Winged helix DNA-binding domain"/>
    <property type="match status" value="1"/>
</dbReference>
<evidence type="ECO:0000256" key="9">
    <source>
        <dbReference type="ARBA" id="ARBA00023140"/>
    </source>
</evidence>
<evidence type="ECO:0000256" key="4">
    <source>
        <dbReference type="ARBA" id="ARBA00022692"/>
    </source>
</evidence>
<feature type="compositionally biased region" description="Polar residues" evidence="15">
    <location>
        <begin position="272"/>
        <end position="282"/>
    </location>
</feature>